<dbReference type="Pfam" id="PF00005">
    <property type="entry name" value="ABC_tran"/>
    <property type="match status" value="1"/>
</dbReference>
<sequence>MGHPGAPRSGVSDGVDSLAAMPAPTDQSAPPASPPARLTTGIELDAVRKAYPDGTVAVEGLSLTVRPGEVLALVGPSGCGKSTTLRMINRLVELTSGRVLVDGEDVTHVDPVALRRRTGYVIQDVGLLPHRTVEANVATVPRLLGWDRQRVRDRVSEVLDLVGLPADRYGRRYPHQLSGGERQRVGVARALATDPPVLLMDEPFGAVDPERRRDLQNQVARILAEVGSTVVLVTHDVDEAVRLGDRVAVLSRGGHLEQVASPLTVLAHPATDRVRDFVGAGAHQRMLALAVVQREDLEDASLVVLPAPPPVALGASLAEAFEAVAALPTSSQGRVPVVDDGGAVVGSLTAAGILGGLRRAADAAAPAVSPAD</sequence>
<dbReference type="PROSITE" id="PS50893">
    <property type="entry name" value="ABC_TRANSPORTER_2"/>
    <property type="match status" value="1"/>
</dbReference>
<dbReference type="SMART" id="SM00382">
    <property type="entry name" value="AAA"/>
    <property type="match status" value="1"/>
</dbReference>
<dbReference type="AlphaFoldDB" id="A0A1T5LPX0"/>
<evidence type="ECO:0000256" key="3">
    <source>
        <dbReference type="ARBA" id="ARBA00022741"/>
    </source>
</evidence>
<dbReference type="SUPFAM" id="SSF52540">
    <property type="entry name" value="P-loop containing nucleoside triphosphate hydrolases"/>
    <property type="match status" value="1"/>
</dbReference>
<dbReference type="GO" id="GO:0016887">
    <property type="term" value="F:ATP hydrolysis activity"/>
    <property type="evidence" value="ECO:0007669"/>
    <property type="project" value="InterPro"/>
</dbReference>
<dbReference type="InterPro" id="IPR003593">
    <property type="entry name" value="AAA+_ATPase"/>
</dbReference>
<keyword evidence="11" id="KW-1185">Reference proteome</keyword>
<evidence type="ECO:0000313" key="10">
    <source>
        <dbReference type="EMBL" id="SKC77974.1"/>
    </source>
</evidence>
<accession>A0A1T5LPX0</accession>
<dbReference type="EC" id="7.6.2.9" evidence="5"/>
<dbReference type="EMBL" id="FUZQ01000007">
    <property type="protein sequence ID" value="SKC77974.1"/>
    <property type="molecule type" value="Genomic_DNA"/>
</dbReference>
<evidence type="ECO:0000259" key="8">
    <source>
        <dbReference type="PROSITE" id="PS50893"/>
    </source>
</evidence>
<protein>
    <recommendedName>
        <fullName evidence="5">ABC-type quaternary amine transporter</fullName>
        <ecNumber evidence="5">7.6.2.9</ecNumber>
    </recommendedName>
</protein>
<keyword evidence="3" id="KW-0547">Nucleotide-binding</keyword>
<dbReference type="GO" id="GO:0015418">
    <property type="term" value="F:ABC-type quaternary ammonium compound transporting activity"/>
    <property type="evidence" value="ECO:0007669"/>
    <property type="project" value="UniProtKB-EC"/>
</dbReference>
<dbReference type="PROSITE" id="PS51371">
    <property type="entry name" value="CBS"/>
    <property type="match status" value="1"/>
</dbReference>
<dbReference type="PROSITE" id="PS00211">
    <property type="entry name" value="ABC_TRANSPORTER_1"/>
    <property type="match status" value="1"/>
</dbReference>
<evidence type="ECO:0000256" key="5">
    <source>
        <dbReference type="ARBA" id="ARBA00066388"/>
    </source>
</evidence>
<dbReference type="STRING" id="526729.SAMN04324258_3707"/>
<feature type="region of interest" description="Disordered" evidence="7">
    <location>
        <begin position="1"/>
        <end position="38"/>
    </location>
</feature>
<dbReference type="InterPro" id="IPR000644">
    <property type="entry name" value="CBS_dom"/>
</dbReference>
<dbReference type="PANTHER" id="PTHR43117">
    <property type="entry name" value="OSMOPROTECTANT IMPORT ATP-BINDING PROTEIN OSMV"/>
    <property type="match status" value="1"/>
</dbReference>
<dbReference type="InterPro" id="IPR003439">
    <property type="entry name" value="ABC_transporter-like_ATP-bd"/>
</dbReference>
<dbReference type="FunFam" id="3.40.50.300:FF:000425">
    <property type="entry name" value="Probable ABC transporter, ATP-binding subunit"/>
    <property type="match status" value="1"/>
</dbReference>
<organism evidence="10 11">
    <name type="scientific">Krasilnikoviella flava</name>
    <dbReference type="NCBI Taxonomy" id="526729"/>
    <lineage>
        <taxon>Bacteria</taxon>
        <taxon>Bacillati</taxon>
        <taxon>Actinomycetota</taxon>
        <taxon>Actinomycetes</taxon>
        <taxon>Micrococcales</taxon>
        <taxon>Promicromonosporaceae</taxon>
        <taxon>Krasilnikoviella</taxon>
    </lineage>
</organism>
<keyword evidence="4 10" id="KW-0067">ATP-binding</keyword>
<dbReference type="InterPro" id="IPR027417">
    <property type="entry name" value="P-loop_NTPase"/>
</dbReference>
<comment type="similarity">
    <text evidence="1">Belongs to the ABC transporter superfamily.</text>
</comment>
<proteinExistence type="inferred from homology"/>
<keyword evidence="2" id="KW-0813">Transport</keyword>
<dbReference type="InterPro" id="IPR017871">
    <property type="entry name" value="ABC_transporter-like_CS"/>
</dbReference>
<evidence type="ECO:0000256" key="6">
    <source>
        <dbReference type="PROSITE-ProRule" id="PRU00703"/>
    </source>
</evidence>
<keyword evidence="6" id="KW-0129">CBS domain</keyword>
<name>A0A1T5LPX0_9MICO</name>
<dbReference type="Proteomes" id="UP000189777">
    <property type="component" value="Unassembled WGS sequence"/>
</dbReference>
<feature type="domain" description="ABC transporter" evidence="8">
    <location>
        <begin position="42"/>
        <end position="278"/>
    </location>
</feature>
<feature type="domain" description="CBS" evidence="9">
    <location>
        <begin position="304"/>
        <end position="363"/>
    </location>
</feature>
<gene>
    <name evidence="10" type="ORF">SAMN04324258_3707</name>
</gene>
<evidence type="ECO:0000259" key="9">
    <source>
        <dbReference type="PROSITE" id="PS51371"/>
    </source>
</evidence>
<evidence type="ECO:0000256" key="7">
    <source>
        <dbReference type="SAM" id="MobiDB-lite"/>
    </source>
</evidence>
<dbReference type="GO" id="GO:0005524">
    <property type="term" value="F:ATP binding"/>
    <property type="evidence" value="ECO:0007669"/>
    <property type="project" value="UniProtKB-KW"/>
</dbReference>
<dbReference type="Gene3D" id="3.40.50.300">
    <property type="entry name" value="P-loop containing nucleotide triphosphate hydrolases"/>
    <property type="match status" value="1"/>
</dbReference>
<dbReference type="PANTHER" id="PTHR43117:SF4">
    <property type="entry name" value="OSMOPROTECTANT IMPORT ATP-BINDING PROTEIN OSMV"/>
    <property type="match status" value="1"/>
</dbReference>
<reference evidence="10 11" key="1">
    <citation type="submission" date="2017-02" db="EMBL/GenBank/DDBJ databases">
        <authorList>
            <person name="Peterson S.W."/>
        </authorList>
    </citation>
    <scope>NUCLEOTIDE SEQUENCE [LARGE SCALE GENOMIC DNA]</scope>
    <source>
        <strain evidence="10 11">DSM 21481</strain>
    </source>
</reference>
<evidence type="ECO:0000256" key="4">
    <source>
        <dbReference type="ARBA" id="ARBA00022840"/>
    </source>
</evidence>
<evidence type="ECO:0000256" key="1">
    <source>
        <dbReference type="ARBA" id="ARBA00005417"/>
    </source>
</evidence>
<evidence type="ECO:0000313" key="11">
    <source>
        <dbReference type="Proteomes" id="UP000189777"/>
    </source>
</evidence>
<evidence type="ECO:0000256" key="2">
    <source>
        <dbReference type="ARBA" id="ARBA00022448"/>
    </source>
</evidence>